<feature type="compositionally biased region" description="Basic and acidic residues" evidence="5">
    <location>
        <begin position="310"/>
        <end position="320"/>
    </location>
</feature>
<organism evidence="8 9">
    <name type="scientific">Tulasnella calospora MUT 4182</name>
    <dbReference type="NCBI Taxonomy" id="1051891"/>
    <lineage>
        <taxon>Eukaryota</taxon>
        <taxon>Fungi</taxon>
        <taxon>Dikarya</taxon>
        <taxon>Basidiomycota</taxon>
        <taxon>Agaricomycotina</taxon>
        <taxon>Agaricomycetes</taxon>
        <taxon>Cantharellales</taxon>
        <taxon>Tulasnellaceae</taxon>
        <taxon>Tulasnella</taxon>
    </lineage>
</organism>
<keyword evidence="3" id="KW-0804">Transcription</keyword>
<dbReference type="GO" id="GO:0042796">
    <property type="term" value="P:snRNA transcription by RNA polymerase III"/>
    <property type="evidence" value="ECO:0007669"/>
    <property type="project" value="TreeGrafter"/>
</dbReference>
<keyword evidence="1" id="KW-0805">Transcription regulation</keyword>
<feature type="compositionally biased region" description="Basic residues" evidence="5">
    <location>
        <begin position="520"/>
        <end position="530"/>
    </location>
</feature>
<evidence type="ECO:0000256" key="5">
    <source>
        <dbReference type="SAM" id="MobiDB-lite"/>
    </source>
</evidence>
<keyword evidence="9" id="KW-1185">Reference proteome</keyword>
<dbReference type="Gene3D" id="1.10.10.60">
    <property type="entry name" value="Homeodomain-like"/>
    <property type="match status" value="4"/>
</dbReference>
<feature type="compositionally biased region" description="Basic and acidic residues" evidence="5">
    <location>
        <begin position="554"/>
        <end position="563"/>
    </location>
</feature>
<feature type="compositionally biased region" description="Basic residues" evidence="5">
    <location>
        <begin position="605"/>
        <end position="614"/>
    </location>
</feature>
<name>A0A0C3QF67_9AGAM</name>
<keyword evidence="2" id="KW-0238">DNA-binding</keyword>
<dbReference type="PANTHER" id="PTHR46621:SF1">
    <property type="entry name" value="SNRNA-ACTIVATING PROTEIN COMPLEX SUBUNIT 4"/>
    <property type="match status" value="1"/>
</dbReference>
<dbReference type="AlphaFoldDB" id="A0A0C3QF67"/>
<dbReference type="Proteomes" id="UP000054248">
    <property type="component" value="Unassembled WGS sequence"/>
</dbReference>
<feature type="compositionally biased region" description="Basic residues" evidence="5">
    <location>
        <begin position="471"/>
        <end position="485"/>
    </location>
</feature>
<evidence type="ECO:0000259" key="7">
    <source>
        <dbReference type="PROSITE" id="PS51294"/>
    </source>
</evidence>
<dbReference type="EMBL" id="KN822976">
    <property type="protein sequence ID" value="KIO29975.1"/>
    <property type="molecule type" value="Genomic_DNA"/>
</dbReference>
<feature type="domain" description="Myb-like" evidence="6">
    <location>
        <begin position="195"/>
        <end position="266"/>
    </location>
</feature>
<feature type="compositionally biased region" description="Basic and acidic residues" evidence="5">
    <location>
        <begin position="586"/>
        <end position="603"/>
    </location>
</feature>
<protein>
    <submittedName>
        <fullName evidence="8">Uncharacterized protein</fullName>
    </submittedName>
</protein>
<gene>
    <name evidence="8" type="ORF">M407DRAFT_20842</name>
</gene>
<dbReference type="InterPro" id="IPR001005">
    <property type="entry name" value="SANT/Myb"/>
</dbReference>
<feature type="domain" description="HTH myb-type" evidence="7">
    <location>
        <begin position="427"/>
        <end position="476"/>
    </location>
</feature>
<feature type="region of interest" description="Disordered" evidence="5">
    <location>
        <begin position="471"/>
        <end position="648"/>
    </location>
</feature>
<feature type="domain" description="Myb-like" evidence="6">
    <location>
        <begin position="372"/>
        <end position="422"/>
    </location>
</feature>
<dbReference type="GO" id="GO:0042795">
    <property type="term" value="P:snRNA transcription by RNA polymerase II"/>
    <property type="evidence" value="ECO:0007669"/>
    <property type="project" value="TreeGrafter"/>
</dbReference>
<dbReference type="HOGENOM" id="CLU_022146_0_0_1"/>
<keyword evidence="4" id="KW-0539">Nucleus</keyword>
<accession>A0A0C3QF67</accession>
<feature type="domain" description="HTH myb-type" evidence="7">
    <location>
        <begin position="372"/>
        <end position="426"/>
    </location>
</feature>
<dbReference type="InterPro" id="IPR009057">
    <property type="entry name" value="Homeodomain-like_sf"/>
</dbReference>
<proteinExistence type="predicted"/>
<dbReference type="SMART" id="SM00717">
    <property type="entry name" value="SANT"/>
    <property type="match status" value="5"/>
</dbReference>
<dbReference type="GO" id="GO:0019185">
    <property type="term" value="C:snRNA-activating protein complex"/>
    <property type="evidence" value="ECO:0007669"/>
    <property type="project" value="TreeGrafter"/>
</dbReference>
<dbReference type="CDD" id="cd00167">
    <property type="entry name" value="SANT"/>
    <property type="match status" value="3"/>
</dbReference>
<dbReference type="PROSITE" id="PS51294">
    <property type="entry name" value="HTH_MYB"/>
    <property type="match status" value="3"/>
</dbReference>
<dbReference type="GO" id="GO:0001006">
    <property type="term" value="F:RNA polymerase III type 3 promoter sequence-specific DNA binding"/>
    <property type="evidence" value="ECO:0007669"/>
    <property type="project" value="TreeGrafter"/>
</dbReference>
<dbReference type="Pfam" id="PF00249">
    <property type="entry name" value="Myb_DNA-binding"/>
    <property type="match status" value="1"/>
</dbReference>
<evidence type="ECO:0000256" key="2">
    <source>
        <dbReference type="ARBA" id="ARBA00023125"/>
    </source>
</evidence>
<reference evidence="9" key="2">
    <citation type="submission" date="2015-01" db="EMBL/GenBank/DDBJ databases">
        <title>Evolutionary Origins and Diversification of the Mycorrhizal Mutualists.</title>
        <authorList>
            <consortium name="DOE Joint Genome Institute"/>
            <consortium name="Mycorrhizal Genomics Consortium"/>
            <person name="Kohler A."/>
            <person name="Kuo A."/>
            <person name="Nagy L.G."/>
            <person name="Floudas D."/>
            <person name="Copeland A."/>
            <person name="Barry K.W."/>
            <person name="Cichocki N."/>
            <person name="Veneault-Fourrey C."/>
            <person name="LaButti K."/>
            <person name="Lindquist E.A."/>
            <person name="Lipzen A."/>
            <person name="Lundell T."/>
            <person name="Morin E."/>
            <person name="Murat C."/>
            <person name="Riley R."/>
            <person name="Ohm R."/>
            <person name="Sun H."/>
            <person name="Tunlid A."/>
            <person name="Henrissat B."/>
            <person name="Grigoriev I.V."/>
            <person name="Hibbett D.S."/>
            <person name="Martin F."/>
        </authorList>
    </citation>
    <scope>NUCLEOTIDE SEQUENCE [LARGE SCALE GENOMIC DNA]</scope>
    <source>
        <strain evidence="9">MUT 4182</strain>
    </source>
</reference>
<dbReference type="PROSITE" id="PS50090">
    <property type="entry name" value="MYB_LIKE"/>
    <property type="match status" value="4"/>
</dbReference>
<evidence type="ECO:0000313" key="9">
    <source>
        <dbReference type="Proteomes" id="UP000054248"/>
    </source>
</evidence>
<dbReference type="SUPFAM" id="SSF46689">
    <property type="entry name" value="Homeodomain-like"/>
    <property type="match status" value="2"/>
</dbReference>
<dbReference type="OrthoDB" id="2143914at2759"/>
<feature type="domain" description="Myb-like" evidence="6">
    <location>
        <begin position="327"/>
        <end position="371"/>
    </location>
</feature>
<dbReference type="PANTHER" id="PTHR46621">
    <property type="entry name" value="SNRNA-ACTIVATING PROTEIN COMPLEX SUBUNIT 4"/>
    <property type="match status" value="1"/>
</dbReference>
<feature type="region of interest" description="Disordered" evidence="5">
    <location>
        <begin position="279"/>
        <end position="327"/>
    </location>
</feature>
<feature type="compositionally biased region" description="Polar residues" evidence="5">
    <location>
        <begin position="531"/>
        <end position="542"/>
    </location>
</feature>
<evidence type="ECO:0000256" key="3">
    <source>
        <dbReference type="ARBA" id="ARBA00023163"/>
    </source>
</evidence>
<evidence type="ECO:0000259" key="6">
    <source>
        <dbReference type="PROSITE" id="PS50090"/>
    </source>
</evidence>
<evidence type="ECO:0000313" key="8">
    <source>
        <dbReference type="EMBL" id="KIO29975.1"/>
    </source>
</evidence>
<evidence type="ECO:0000256" key="1">
    <source>
        <dbReference type="ARBA" id="ARBA00023015"/>
    </source>
</evidence>
<feature type="domain" description="HTH myb-type" evidence="7">
    <location>
        <begin position="325"/>
        <end position="371"/>
    </location>
</feature>
<feature type="domain" description="Myb-like" evidence="6">
    <location>
        <begin position="423"/>
        <end position="472"/>
    </location>
</feature>
<sequence length="648" mass="72267">MSTLEDESGLFEARRVALEALQSNEAQQQKLRQFIARLKAGIDDNEVEQYSSKERDVVEMDETQQPKCIQVKDSIKVRILTELSNPDSPFYEDAMKRERYLEKIKPRPWTTADRQILKGVVISEQKRRYALGLKESGQVDVLDAVQAHPDSFYESMDAVDLDWDKVANKVALLLPSSTSSRSATDCKVQWLGSDHPKIKKGPWTAEELSDLRAAVHESIIPTEEQEDEGEIEETTSELAVDWIQVSEKLGGTRVAAECLRQWLKLGARQRFPAEEHSLTLPERSVEPTPGVSAAVSELGDGSAAGVGSSTEEKIKQKQKEGNPGQAWTEEEDQALLDLVSSHGKNNWSFVASMLPYVRSARQCSDRYRNSLDPSIRRAKWTKEEDDNLAKAVAELGPKWSKVKQFVPGRTGAQCRERWVNQVDPSVKRTDFTEEEDARIIELKAKGLDWPAIAAEIGGRTDNQCWRRWKILQKGKTGRSNAKSKGKNTQTQIPVEPEAEFENANNESLNPSDLPGDKPKARPRPRTKSKARQTGDSKPSGSRASAAKTSKRKRQTDADDRSVDGDTSATPAATEPARGYSLRKKARVDYHADDQSRSDEDMAPKTRQKDRKGKGKATIDDDLPEGRSQVSSVLEDDQSSSLSPAPFPS</sequence>
<dbReference type="GO" id="GO:0000978">
    <property type="term" value="F:RNA polymerase II cis-regulatory region sequence-specific DNA binding"/>
    <property type="evidence" value="ECO:0007669"/>
    <property type="project" value="TreeGrafter"/>
</dbReference>
<dbReference type="Pfam" id="PF13921">
    <property type="entry name" value="Myb_DNA-bind_6"/>
    <property type="match status" value="1"/>
</dbReference>
<dbReference type="InterPro" id="IPR051575">
    <property type="entry name" value="Myb-like_DNA-bd"/>
</dbReference>
<dbReference type="InterPro" id="IPR017930">
    <property type="entry name" value="Myb_dom"/>
</dbReference>
<reference evidence="8 9" key="1">
    <citation type="submission" date="2014-04" db="EMBL/GenBank/DDBJ databases">
        <authorList>
            <consortium name="DOE Joint Genome Institute"/>
            <person name="Kuo A."/>
            <person name="Girlanda M."/>
            <person name="Perotto S."/>
            <person name="Kohler A."/>
            <person name="Nagy L.G."/>
            <person name="Floudas D."/>
            <person name="Copeland A."/>
            <person name="Barry K.W."/>
            <person name="Cichocki N."/>
            <person name="Veneault-Fourrey C."/>
            <person name="LaButti K."/>
            <person name="Lindquist E.A."/>
            <person name="Lipzen A."/>
            <person name="Lundell T."/>
            <person name="Morin E."/>
            <person name="Murat C."/>
            <person name="Sun H."/>
            <person name="Tunlid A."/>
            <person name="Henrissat B."/>
            <person name="Grigoriev I.V."/>
            <person name="Hibbett D.S."/>
            <person name="Martin F."/>
            <person name="Nordberg H.P."/>
            <person name="Cantor M.N."/>
            <person name="Hua S.X."/>
        </authorList>
    </citation>
    <scope>NUCLEOTIDE SEQUENCE [LARGE SCALE GENOMIC DNA]</scope>
    <source>
        <strain evidence="8 9">MUT 4182</strain>
    </source>
</reference>
<evidence type="ECO:0000256" key="4">
    <source>
        <dbReference type="ARBA" id="ARBA00023242"/>
    </source>
</evidence>
<dbReference type="STRING" id="1051891.A0A0C3QF67"/>